<keyword evidence="3" id="KW-0238">DNA-binding</keyword>
<dbReference type="Gene3D" id="1.10.10.10">
    <property type="entry name" value="Winged helix-like DNA-binding domain superfamily/Winged helix DNA-binding domain"/>
    <property type="match status" value="1"/>
</dbReference>
<dbReference type="PANTHER" id="PTHR30537">
    <property type="entry name" value="HTH-TYPE TRANSCRIPTIONAL REGULATOR"/>
    <property type="match status" value="1"/>
</dbReference>
<keyword evidence="7" id="KW-1185">Reference proteome</keyword>
<evidence type="ECO:0000256" key="4">
    <source>
        <dbReference type="ARBA" id="ARBA00023163"/>
    </source>
</evidence>
<dbReference type="PANTHER" id="PTHR30537:SF1">
    <property type="entry name" value="HTH-TYPE TRANSCRIPTIONAL REGULATOR PGRR"/>
    <property type="match status" value="1"/>
</dbReference>
<evidence type="ECO:0000256" key="3">
    <source>
        <dbReference type="ARBA" id="ARBA00023125"/>
    </source>
</evidence>
<protein>
    <submittedName>
        <fullName evidence="6">LysR family transcriptional regulator</fullName>
    </submittedName>
</protein>
<evidence type="ECO:0000256" key="2">
    <source>
        <dbReference type="ARBA" id="ARBA00023015"/>
    </source>
</evidence>
<dbReference type="FunFam" id="1.10.10.10:FF:000001">
    <property type="entry name" value="LysR family transcriptional regulator"/>
    <property type="match status" value="1"/>
</dbReference>
<name>A0A857J2L9_9BURK</name>
<evidence type="ECO:0000259" key="5">
    <source>
        <dbReference type="PROSITE" id="PS50931"/>
    </source>
</evidence>
<reference evidence="6 7" key="1">
    <citation type="submission" date="2020-01" db="EMBL/GenBank/DDBJ databases">
        <title>Genome sequencing of strain KACC 21265.</title>
        <authorList>
            <person name="Heo J."/>
            <person name="Kim S.-J."/>
            <person name="Kim J.-S."/>
            <person name="Hong S.-B."/>
            <person name="Kwon S.-W."/>
        </authorList>
    </citation>
    <scope>NUCLEOTIDE SEQUENCE [LARGE SCALE GENOMIC DNA]</scope>
    <source>
        <strain evidence="6 7">KACC 21265</strain>
    </source>
</reference>
<dbReference type="RefSeq" id="WP_160551001.1">
    <property type="nucleotide sequence ID" value="NZ_CP047650.1"/>
</dbReference>
<sequence length="303" mass="33178">MNEATLPTGTEIAQLRTFVVIADTLSFARAAERLGVTPSALSQTLRALEAQVGARLLHRTTRSVSLTEAGTRLLANAAPALKELGSALQAAKEHHKHIRGVLRIHCFRVAVDLFITPVLRAFHEAYPEVVLDLVIDDHVVDIVADGFDAAIRVGEVIEKDMVAIRLGPDLRQVALASPQYLARHGCPATPRDLADHACIGWRWPGQDLPYRWEFMDGTQALDVVVRGPLIANSRDFCVRAAAEGIGIAFAIEEAAAEEIRRGQLLVLLEGWSAPFPGFHLCFPSRRQMAPALRAFIDALRHES</sequence>
<dbReference type="GO" id="GO:0043565">
    <property type="term" value="F:sequence-specific DNA binding"/>
    <property type="evidence" value="ECO:0007669"/>
    <property type="project" value="TreeGrafter"/>
</dbReference>
<feature type="domain" description="HTH lysR-type" evidence="5">
    <location>
        <begin position="10"/>
        <end position="67"/>
    </location>
</feature>
<dbReference type="EMBL" id="CP047650">
    <property type="protein sequence ID" value="QHI97483.1"/>
    <property type="molecule type" value="Genomic_DNA"/>
</dbReference>
<dbReference type="InterPro" id="IPR005119">
    <property type="entry name" value="LysR_subst-bd"/>
</dbReference>
<dbReference type="GO" id="GO:0006351">
    <property type="term" value="P:DNA-templated transcription"/>
    <property type="evidence" value="ECO:0007669"/>
    <property type="project" value="TreeGrafter"/>
</dbReference>
<gene>
    <name evidence="6" type="ORF">GT347_05475</name>
</gene>
<dbReference type="InterPro" id="IPR000847">
    <property type="entry name" value="LysR_HTH_N"/>
</dbReference>
<dbReference type="Pfam" id="PF03466">
    <property type="entry name" value="LysR_substrate"/>
    <property type="match status" value="1"/>
</dbReference>
<dbReference type="SUPFAM" id="SSF46785">
    <property type="entry name" value="Winged helix' DNA-binding domain"/>
    <property type="match status" value="1"/>
</dbReference>
<dbReference type="Pfam" id="PF00126">
    <property type="entry name" value="HTH_1"/>
    <property type="match status" value="1"/>
</dbReference>
<dbReference type="InterPro" id="IPR058163">
    <property type="entry name" value="LysR-type_TF_proteobact-type"/>
</dbReference>
<dbReference type="InterPro" id="IPR036388">
    <property type="entry name" value="WH-like_DNA-bd_sf"/>
</dbReference>
<accession>A0A857J2L9</accession>
<dbReference type="AlphaFoldDB" id="A0A857J2L9"/>
<dbReference type="InterPro" id="IPR036390">
    <property type="entry name" value="WH_DNA-bd_sf"/>
</dbReference>
<dbReference type="SUPFAM" id="SSF53850">
    <property type="entry name" value="Periplasmic binding protein-like II"/>
    <property type="match status" value="1"/>
</dbReference>
<comment type="similarity">
    <text evidence="1">Belongs to the LysR transcriptional regulatory family.</text>
</comment>
<keyword evidence="2" id="KW-0805">Transcription regulation</keyword>
<keyword evidence="4" id="KW-0804">Transcription</keyword>
<evidence type="ECO:0000256" key="1">
    <source>
        <dbReference type="ARBA" id="ARBA00009437"/>
    </source>
</evidence>
<evidence type="ECO:0000313" key="6">
    <source>
        <dbReference type="EMBL" id="QHI97483.1"/>
    </source>
</evidence>
<dbReference type="Gene3D" id="3.40.190.290">
    <property type="match status" value="1"/>
</dbReference>
<dbReference type="KEGG" id="xyk:GT347_05475"/>
<dbReference type="GO" id="GO:0003700">
    <property type="term" value="F:DNA-binding transcription factor activity"/>
    <property type="evidence" value="ECO:0007669"/>
    <property type="project" value="InterPro"/>
</dbReference>
<organism evidence="6 7">
    <name type="scientific">Xylophilus rhododendri</name>
    <dbReference type="NCBI Taxonomy" id="2697032"/>
    <lineage>
        <taxon>Bacteria</taxon>
        <taxon>Pseudomonadati</taxon>
        <taxon>Pseudomonadota</taxon>
        <taxon>Betaproteobacteria</taxon>
        <taxon>Burkholderiales</taxon>
        <taxon>Xylophilus</taxon>
    </lineage>
</organism>
<dbReference type="PROSITE" id="PS50931">
    <property type="entry name" value="HTH_LYSR"/>
    <property type="match status" value="1"/>
</dbReference>
<proteinExistence type="inferred from homology"/>
<evidence type="ECO:0000313" key="7">
    <source>
        <dbReference type="Proteomes" id="UP000464787"/>
    </source>
</evidence>
<dbReference type="Proteomes" id="UP000464787">
    <property type="component" value="Chromosome"/>
</dbReference>